<feature type="compositionally biased region" description="Basic and acidic residues" evidence="2">
    <location>
        <begin position="164"/>
        <end position="175"/>
    </location>
</feature>
<evidence type="ECO:0000256" key="1">
    <source>
        <dbReference type="SAM" id="Coils"/>
    </source>
</evidence>
<proteinExistence type="predicted"/>
<reference evidence="3" key="1">
    <citation type="submission" date="2021-02" db="EMBL/GenBank/DDBJ databases">
        <authorList>
            <person name="Dougan E. K."/>
            <person name="Rhodes N."/>
            <person name="Thang M."/>
            <person name="Chan C."/>
        </authorList>
    </citation>
    <scope>NUCLEOTIDE SEQUENCE</scope>
</reference>
<comment type="caution">
    <text evidence="3">The sequence shown here is derived from an EMBL/GenBank/DDBJ whole genome shotgun (WGS) entry which is preliminary data.</text>
</comment>
<dbReference type="OrthoDB" id="411300at2759"/>
<evidence type="ECO:0000313" key="3">
    <source>
        <dbReference type="EMBL" id="CAE7601545.1"/>
    </source>
</evidence>
<dbReference type="EMBL" id="CAJNJA010028405">
    <property type="protein sequence ID" value="CAE7601545.1"/>
    <property type="molecule type" value="Genomic_DNA"/>
</dbReference>
<keyword evidence="4" id="KW-1185">Reference proteome</keyword>
<accession>A0A812V4U1</accession>
<dbReference type="AlphaFoldDB" id="A0A812V4U1"/>
<name>A0A812V4U1_9DINO</name>
<keyword evidence="1" id="KW-0175">Coiled coil</keyword>
<gene>
    <name evidence="3" type="ORF">SNEC2469_LOCUS17225</name>
</gene>
<feature type="compositionally biased region" description="Polar residues" evidence="2">
    <location>
        <begin position="254"/>
        <end position="274"/>
    </location>
</feature>
<feature type="region of interest" description="Disordered" evidence="2">
    <location>
        <begin position="253"/>
        <end position="322"/>
    </location>
</feature>
<feature type="region of interest" description="Disordered" evidence="2">
    <location>
        <begin position="159"/>
        <end position="190"/>
    </location>
</feature>
<evidence type="ECO:0000256" key="2">
    <source>
        <dbReference type="SAM" id="MobiDB-lite"/>
    </source>
</evidence>
<feature type="coiled-coil region" evidence="1">
    <location>
        <begin position="75"/>
        <end position="123"/>
    </location>
</feature>
<feature type="non-terminal residue" evidence="3">
    <location>
        <position position="377"/>
    </location>
</feature>
<sequence length="377" mass="41934">ADHFETATGDNEVPEKDLMDMLTSLNEIVVSADKEHKAFEKLSSARGTACQSTETSLQQSISEGSQSIKTAQVELSKAMSEVESIQGDVTELKSQVKTVEDEVAALQKQLANLRTERQAAVARDSGYTREVKAILSKAKQRIDQVWSRSGAHKLDEAAELLQGDSKDSDQGREGSEEGEATVMGSARPPLPGFSAKTERWVMELIYGRRCEAEEKYLKERRENVPITKVPLMKAKGFKATRNQTYIDIRPATPSVASNMSRRSRASFTGRSICSQPRRDLSRHASLGELKSQRAEPIQEVDERHEADAGQPEPDLTEQREPKSFVLPKYALAKYTMKHMYLAECGTRSTSMQNLRSVIKPAHNVRSTAASFFQQPGR</sequence>
<evidence type="ECO:0000313" key="4">
    <source>
        <dbReference type="Proteomes" id="UP000601435"/>
    </source>
</evidence>
<dbReference type="Proteomes" id="UP000601435">
    <property type="component" value="Unassembled WGS sequence"/>
</dbReference>
<dbReference type="Gene3D" id="1.20.5.340">
    <property type="match status" value="1"/>
</dbReference>
<protein>
    <submittedName>
        <fullName evidence="3">Uncharacterized protein</fullName>
    </submittedName>
</protein>
<organism evidence="3 4">
    <name type="scientific">Symbiodinium necroappetens</name>
    <dbReference type="NCBI Taxonomy" id="1628268"/>
    <lineage>
        <taxon>Eukaryota</taxon>
        <taxon>Sar</taxon>
        <taxon>Alveolata</taxon>
        <taxon>Dinophyceae</taxon>
        <taxon>Suessiales</taxon>
        <taxon>Symbiodiniaceae</taxon>
        <taxon>Symbiodinium</taxon>
    </lineage>
</organism>